<feature type="transmembrane region" description="Helical" evidence="1">
    <location>
        <begin position="353"/>
        <end position="377"/>
    </location>
</feature>
<feature type="transmembrane region" description="Helical" evidence="1">
    <location>
        <begin position="389"/>
        <end position="409"/>
    </location>
</feature>
<feature type="transmembrane region" description="Helical" evidence="1">
    <location>
        <begin position="124"/>
        <end position="146"/>
    </location>
</feature>
<sequence>MVQRAIGFDVARAIMRGIPIAVTLRNFGQLWKTSPLDLDRHSQTELWSKSQPVESFDVFFSHTWQTPGSKKFLSLLFQFGWRTAMANCVCCTTLVFLLAASGALPMTSLTWPVNVVGFEMSCPFAPWIYLTGTLSLQIFLFLFPYCTRASSSPKCFLDVVSIHQTDKTMKQRGVYGLGGFLSVSKEMRVLWSPPYLTRLWCVFELAAFRKANPSKPLNLKPLFVESQVFLLILASGLCAGIYIAVRTGQGIVAVANLAMTPLLLFVHFNRKLMREEKMLKASLETFDLKDVECHLAADRAFVSLAITAWYGSEESEEAFTEYIRGPLRDELLAGSELELPMKSLVPPFDVFKLVGYGLFIAASPFCMLIDVVVAMIRAGAPVDAVLAEFIGLGLGVTFFWNMLCVKIMWTLCSRWACHSSSWVWDCLVSLVIFLVFLLLLAVSNIIVTSLLTISTTGAMAAGIGLSVSAHPGLF</sequence>
<evidence type="ECO:0000256" key="1">
    <source>
        <dbReference type="SAM" id="Phobius"/>
    </source>
</evidence>
<feature type="transmembrane region" description="Helical" evidence="1">
    <location>
        <begin position="421"/>
        <end position="439"/>
    </location>
</feature>
<feature type="transmembrane region" description="Helical" evidence="1">
    <location>
        <begin position="228"/>
        <end position="245"/>
    </location>
</feature>
<feature type="transmembrane region" description="Helical" evidence="1">
    <location>
        <begin position="79"/>
        <end position="104"/>
    </location>
</feature>
<organism evidence="2 3">
    <name type="scientific">Symbiodinium pilosum</name>
    <name type="common">Dinoflagellate</name>
    <dbReference type="NCBI Taxonomy" id="2952"/>
    <lineage>
        <taxon>Eukaryota</taxon>
        <taxon>Sar</taxon>
        <taxon>Alveolata</taxon>
        <taxon>Dinophyceae</taxon>
        <taxon>Suessiales</taxon>
        <taxon>Symbiodiniaceae</taxon>
        <taxon>Symbiodinium</taxon>
    </lineage>
</organism>
<keyword evidence="3" id="KW-1185">Reference proteome</keyword>
<keyword evidence="1" id="KW-0812">Transmembrane</keyword>
<evidence type="ECO:0000313" key="3">
    <source>
        <dbReference type="Proteomes" id="UP000649617"/>
    </source>
</evidence>
<keyword evidence="1" id="KW-1133">Transmembrane helix</keyword>
<keyword evidence="1" id="KW-0472">Membrane</keyword>
<comment type="caution">
    <text evidence="2">The sequence shown here is derived from an EMBL/GenBank/DDBJ whole genome shotgun (WGS) entry which is preliminary data.</text>
</comment>
<dbReference type="EMBL" id="CAJNIZ010008879">
    <property type="protein sequence ID" value="CAE7273093.1"/>
    <property type="molecule type" value="Genomic_DNA"/>
</dbReference>
<dbReference type="AlphaFoldDB" id="A0A812MPC9"/>
<reference evidence="2" key="1">
    <citation type="submission" date="2021-02" db="EMBL/GenBank/DDBJ databases">
        <authorList>
            <person name="Dougan E. K."/>
            <person name="Rhodes N."/>
            <person name="Thang M."/>
            <person name="Chan C."/>
        </authorList>
    </citation>
    <scope>NUCLEOTIDE SEQUENCE</scope>
</reference>
<evidence type="ECO:0000313" key="2">
    <source>
        <dbReference type="EMBL" id="CAE7273093.1"/>
    </source>
</evidence>
<proteinExistence type="predicted"/>
<protein>
    <submittedName>
        <fullName evidence="2">Uncharacterized protein</fullName>
    </submittedName>
</protein>
<feature type="transmembrane region" description="Helical" evidence="1">
    <location>
        <begin position="445"/>
        <end position="467"/>
    </location>
</feature>
<accession>A0A812MPC9</accession>
<dbReference type="OrthoDB" id="423911at2759"/>
<name>A0A812MPC9_SYMPI</name>
<dbReference type="Proteomes" id="UP000649617">
    <property type="component" value="Unassembled WGS sequence"/>
</dbReference>
<feature type="transmembrane region" description="Helical" evidence="1">
    <location>
        <begin position="251"/>
        <end position="268"/>
    </location>
</feature>
<gene>
    <name evidence="2" type="ORF">SPIL2461_LOCUS6043</name>
</gene>